<comment type="cofactor">
    <cofactor evidence="11">
        <name>Mg(2+)</name>
        <dbReference type="ChEBI" id="CHEBI:18420"/>
    </cofactor>
    <cofactor evidence="11">
        <name>Ca(2+)</name>
        <dbReference type="ChEBI" id="CHEBI:29108"/>
    </cofactor>
    <cofactor evidence="11">
        <name>Mn(2+)</name>
        <dbReference type="ChEBI" id="CHEBI:29035"/>
    </cofactor>
    <cofactor evidence="11">
        <name>Co(2+)</name>
        <dbReference type="ChEBI" id="CHEBI:48828"/>
    </cofactor>
    <text evidence="11">Binds 1 Mg(2+) ion per subunit. Can also utilize other divalent metal cations, such as Ca(2+), Mn(2+) and Co(2+).</text>
</comment>
<dbReference type="SUPFAM" id="SSF52922">
    <property type="entry name" value="TK C-terminal domain-like"/>
    <property type="match status" value="1"/>
</dbReference>
<dbReference type="PROSITE" id="PS00802">
    <property type="entry name" value="TRANSKETOLASE_2"/>
    <property type="match status" value="1"/>
</dbReference>
<dbReference type="Pfam" id="PF02779">
    <property type="entry name" value="Transket_pyr"/>
    <property type="match status" value="1"/>
</dbReference>
<evidence type="ECO:0000256" key="9">
    <source>
        <dbReference type="ARBA" id="ARBA00049473"/>
    </source>
</evidence>
<dbReference type="PROSITE" id="PS00801">
    <property type="entry name" value="TRANSKETOLASE_1"/>
    <property type="match status" value="1"/>
</dbReference>
<comment type="cofactor">
    <cofactor evidence="11">
        <name>thiamine diphosphate</name>
        <dbReference type="ChEBI" id="CHEBI:58937"/>
    </cofactor>
    <text evidence="11">Binds 1 thiamine pyrophosphate per subunit.</text>
</comment>
<dbReference type="CDD" id="cd07033">
    <property type="entry name" value="TPP_PYR_DXS_TK_like"/>
    <property type="match status" value="1"/>
</dbReference>
<dbReference type="PANTHER" id="PTHR43522:SF2">
    <property type="entry name" value="TRANSKETOLASE 1-RELATED"/>
    <property type="match status" value="1"/>
</dbReference>
<evidence type="ECO:0000259" key="13">
    <source>
        <dbReference type="SMART" id="SM00861"/>
    </source>
</evidence>
<dbReference type="Gene3D" id="3.40.50.920">
    <property type="match status" value="1"/>
</dbReference>
<comment type="catalytic activity">
    <reaction evidence="9 11">
        <text>D-sedoheptulose 7-phosphate + D-glyceraldehyde 3-phosphate = aldehydo-D-ribose 5-phosphate + D-xylulose 5-phosphate</text>
        <dbReference type="Rhea" id="RHEA:10508"/>
        <dbReference type="ChEBI" id="CHEBI:57483"/>
        <dbReference type="ChEBI" id="CHEBI:57737"/>
        <dbReference type="ChEBI" id="CHEBI:58273"/>
        <dbReference type="ChEBI" id="CHEBI:59776"/>
        <dbReference type="EC" id="2.2.1.1"/>
    </reaction>
</comment>
<dbReference type="GO" id="GO:0004802">
    <property type="term" value="F:transketolase activity"/>
    <property type="evidence" value="ECO:0007669"/>
    <property type="project" value="UniProtKB-EC"/>
</dbReference>
<accession>A0ABU8VP31</accession>
<dbReference type="InterPro" id="IPR020826">
    <property type="entry name" value="Transketolase_BS"/>
</dbReference>
<keyword evidence="15" id="KW-1185">Reference proteome</keyword>
<evidence type="ECO:0000256" key="3">
    <source>
        <dbReference type="ARBA" id="ARBA00013152"/>
    </source>
</evidence>
<dbReference type="InterPro" id="IPR005474">
    <property type="entry name" value="Transketolase_N"/>
</dbReference>
<evidence type="ECO:0000256" key="5">
    <source>
        <dbReference type="ARBA" id="ARBA00022723"/>
    </source>
</evidence>
<name>A0ABU8VP31_9BURK</name>
<organism evidence="14 15">
    <name type="scientific">Variovorax ureilyticus</name>
    <dbReference type="NCBI Taxonomy" id="1836198"/>
    <lineage>
        <taxon>Bacteria</taxon>
        <taxon>Pseudomonadati</taxon>
        <taxon>Pseudomonadota</taxon>
        <taxon>Betaproteobacteria</taxon>
        <taxon>Burkholderiales</taxon>
        <taxon>Comamonadaceae</taxon>
        <taxon>Variovorax</taxon>
    </lineage>
</organism>
<feature type="region of interest" description="Disordered" evidence="12">
    <location>
        <begin position="378"/>
        <end position="414"/>
    </location>
</feature>
<evidence type="ECO:0000256" key="12">
    <source>
        <dbReference type="SAM" id="MobiDB-lite"/>
    </source>
</evidence>
<keyword evidence="6 11" id="KW-0106">Calcium</keyword>
<comment type="caution">
    <text evidence="14">The sequence shown here is derived from an EMBL/GenBank/DDBJ whole genome shotgun (WGS) entry which is preliminary data.</text>
</comment>
<sequence>MTDPQDRQCIDTLRFLSVDMVQQANSGHPGLPLGAAPTAYVLWTRYLKHHPSNPLWADRDRFVLSAGHGSALLYALLHVTGYDLSIEDIKRFRQWGSRAPGHPERGHTAGVEVTTGPLGQGFANAVGMAIAEAQLAARYNRDSHRVIDHRTWVIASDGDLMEGVASEAASLAGHLKLGKLICLYDNNLVTLSAGTDITFSEDRGKRFEAYGWQVMNVDDGNDVRAIDAALATASADTTRPSLILVRTHLGFGSPEQDSFKAHGSPLGAADVKKTKEALGWPVEPSFLVPAPALARFREALASGAAAERDWNERMAAYGEAFPELALELQRRLRDELPAGWDTDMPVFAADAKGMATRVAGGKVLNALAPRLPALAGGSADLDPSTHTAMKGQGDFNPPLAPNQDSEGSEGGGWSHAGRNIHFGVREHAMGAIVNGLAAHGGFISFGSTFLIFSDYMRPPIRLAALMGLHVIHVFTHDSLALGEDGPTHQPVEQLANLRAIPRLTLLRPADANETAVAWKIAIEARGRPVLLALTRQDVSTIDRGRYASAEGVRRGAYVLEDAGTAPPTLILMASGSEVGLILAAAERLSAEGVAVRCVSMPSWDLFEMQPQSYRDDVLPPQVTARLAVELGVCQGWDRYVGTRGGMLGVNRFGASAPAEVLLNKYGFNVDNVVARAKALLAS</sequence>
<feature type="domain" description="Transketolase-like pyrimidine-binding" evidence="13">
    <location>
        <begin position="354"/>
        <end position="540"/>
    </location>
</feature>
<keyword evidence="8 11" id="KW-0786">Thiamine pyrophosphate</keyword>
<evidence type="ECO:0000256" key="7">
    <source>
        <dbReference type="ARBA" id="ARBA00022842"/>
    </source>
</evidence>
<dbReference type="EC" id="2.2.1.1" evidence="3 10"/>
<dbReference type="InterPro" id="IPR005478">
    <property type="entry name" value="Transketolase_bac-like"/>
</dbReference>
<dbReference type="InterPro" id="IPR055152">
    <property type="entry name" value="Transketolase-like_C_2"/>
</dbReference>
<comment type="function">
    <text evidence="11">Catalyzes the transfer of a two-carbon ketol group from a ketose donor to an aldose acceptor, via a covalent intermediate with the cofactor thiamine pyrophosphate.</text>
</comment>
<dbReference type="NCBIfam" id="TIGR00232">
    <property type="entry name" value="tktlase_bact"/>
    <property type="match status" value="1"/>
</dbReference>
<evidence type="ECO:0000256" key="4">
    <source>
        <dbReference type="ARBA" id="ARBA00022679"/>
    </source>
</evidence>
<dbReference type="PANTHER" id="PTHR43522">
    <property type="entry name" value="TRANSKETOLASE"/>
    <property type="match status" value="1"/>
</dbReference>
<evidence type="ECO:0000256" key="6">
    <source>
        <dbReference type="ARBA" id="ARBA00022837"/>
    </source>
</evidence>
<proteinExistence type="inferred from homology"/>
<evidence type="ECO:0000256" key="2">
    <source>
        <dbReference type="ARBA" id="ARBA00011738"/>
    </source>
</evidence>
<keyword evidence="7 11" id="KW-0460">Magnesium</keyword>
<dbReference type="CDD" id="cd02012">
    <property type="entry name" value="TPP_TK"/>
    <property type="match status" value="1"/>
</dbReference>
<evidence type="ECO:0000313" key="15">
    <source>
        <dbReference type="Proteomes" id="UP001365846"/>
    </source>
</evidence>
<dbReference type="EMBL" id="JBBKZU010000018">
    <property type="protein sequence ID" value="MEJ8815276.1"/>
    <property type="molecule type" value="Genomic_DNA"/>
</dbReference>
<dbReference type="SMART" id="SM00861">
    <property type="entry name" value="Transket_pyr"/>
    <property type="match status" value="1"/>
</dbReference>
<protein>
    <recommendedName>
        <fullName evidence="3 10">Transketolase</fullName>
        <ecNumber evidence="3 10">2.2.1.1</ecNumber>
    </recommendedName>
</protein>
<evidence type="ECO:0000256" key="1">
    <source>
        <dbReference type="ARBA" id="ARBA00007131"/>
    </source>
</evidence>
<evidence type="ECO:0000256" key="11">
    <source>
        <dbReference type="RuleBase" id="RU004996"/>
    </source>
</evidence>
<keyword evidence="5 11" id="KW-0479">Metal-binding</keyword>
<dbReference type="InterPro" id="IPR029061">
    <property type="entry name" value="THDP-binding"/>
</dbReference>
<evidence type="ECO:0000256" key="10">
    <source>
        <dbReference type="NCBIfam" id="TIGR00232"/>
    </source>
</evidence>
<dbReference type="InterPro" id="IPR033247">
    <property type="entry name" value="Transketolase_fam"/>
</dbReference>
<gene>
    <name evidence="14" type="primary">tkt</name>
    <name evidence="14" type="ORF">WKW77_29710</name>
</gene>
<dbReference type="RefSeq" id="WP_340360486.1">
    <property type="nucleotide sequence ID" value="NZ_JBBKZU010000018.1"/>
</dbReference>
<evidence type="ECO:0000256" key="8">
    <source>
        <dbReference type="ARBA" id="ARBA00023052"/>
    </source>
</evidence>
<evidence type="ECO:0000313" key="14">
    <source>
        <dbReference type="EMBL" id="MEJ8815276.1"/>
    </source>
</evidence>
<dbReference type="Gene3D" id="3.40.50.970">
    <property type="match status" value="2"/>
</dbReference>
<dbReference type="SUPFAM" id="SSF52518">
    <property type="entry name" value="Thiamin diphosphate-binding fold (THDP-binding)"/>
    <property type="match status" value="2"/>
</dbReference>
<reference evidence="14 15" key="1">
    <citation type="submission" date="2024-03" db="EMBL/GenBank/DDBJ databases">
        <title>Novel species of the genus Variovorax.</title>
        <authorList>
            <person name="Liu Q."/>
            <person name="Xin Y.-H."/>
        </authorList>
    </citation>
    <scope>NUCLEOTIDE SEQUENCE [LARGE SCALE GENOMIC DNA]</scope>
    <source>
        <strain evidence="14 15">KACC 18899</strain>
    </source>
</reference>
<dbReference type="Pfam" id="PF22613">
    <property type="entry name" value="Transketolase_C_1"/>
    <property type="match status" value="1"/>
</dbReference>
<dbReference type="InterPro" id="IPR049557">
    <property type="entry name" value="Transketolase_CS"/>
</dbReference>
<keyword evidence="4 11" id="KW-0808">Transferase</keyword>
<dbReference type="InterPro" id="IPR005475">
    <property type="entry name" value="Transketolase-like_Pyr-bd"/>
</dbReference>
<dbReference type="Pfam" id="PF00456">
    <property type="entry name" value="Transketolase_N"/>
    <property type="match status" value="1"/>
</dbReference>
<dbReference type="InterPro" id="IPR009014">
    <property type="entry name" value="Transketo_C/PFOR_II"/>
</dbReference>
<comment type="similarity">
    <text evidence="1 11">Belongs to the transketolase family.</text>
</comment>
<dbReference type="Proteomes" id="UP001365846">
    <property type="component" value="Unassembled WGS sequence"/>
</dbReference>
<comment type="subunit">
    <text evidence="2 11">Homodimer.</text>
</comment>